<evidence type="ECO:0000259" key="6">
    <source>
        <dbReference type="Pfam" id="PF07992"/>
    </source>
</evidence>
<dbReference type="PRINTS" id="PR00368">
    <property type="entry name" value="FADPNR"/>
</dbReference>
<accession>A0AAE4ART0</accession>
<dbReference type="NCBIfam" id="NF004939">
    <property type="entry name" value="PRK06292.1-1"/>
    <property type="match status" value="1"/>
</dbReference>
<dbReference type="InterPro" id="IPR004099">
    <property type="entry name" value="Pyr_nucl-diS_OxRdtase_dimer"/>
</dbReference>
<dbReference type="InterPro" id="IPR036188">
    <property type="entry name" value="FAD/NAD-bd_sf"/>
</dbReference>
<dbReference type="SUPFAM" id="SSF51905">
    <property type="entry name" value="FAD/NAD(P)-binding domain"/>
    <property type="match status" value="1"/>
</dbReference>
<dbReference type="Pfam" id="PF02852">
    <property type="entry name" value="Pyr_redox_dim"/>
    <property type="match status" value="1"/>
</dbReference>
<dbReference type="GO" id="GO:0004148">
    <property type="term" value="F:dihydrolipoyl dehydrogenase (NADH) activity"/>
    <property type="evidence" value="ECO:0007669"/>
    <property type="project" value="UniProtKB-EC"/>
</dbReference>
<dbReference type="AlphaFoldDB" id="A0AAE4ART0"/>
<evidence type="ECO:0000313" key="7">
    <source>
        <dbReference type="EMBL" id="MDQ0314517.1"/>
    </source>
</evidence>
<protein>
    <submittedName>
        <fullName evidence="7">Dihydrolipoamide dehydrogenase</fullName>
        <ecNumber evidence="7">1.8.1.4</ecNumber>
    </submittedName>
</protein>
<name>A0AAE4ART0_9HYPH</name>
<dbReference type="RefSeq" id="WP_306884296.1">
    <property type="nucleotide sequence ID" value="NZ_JAUSUL010000001.1"/>
</dbReference>
<proteinExistence type="predicted"/>
<evidence type="ECO:0000256" key="3">
    <source>
        <dbReference type="ARBA" id="ARBA00022827"/>
    </source>
</evidence>
<reference evidence="7" key="1">
    <citation type="submission" date="2023-07" db="EMBL/GenBank/DDBJ databases">
        <title>Genomic Encyclopedia of Type Strains, Phase IV (KMG-IV): sequencing the most valuable type-strain genomes for metagenomic binning, comparative biology and taxonomic classification.</title>
        <authorList>
            <person name="Goeker M."/>
        </authorList>
    </citation>
    <scope>NUCLEOTIDE SEQUENCE</scope>
    <source>
        <strain evidence="7">DSM 21202</strain>
    </source>
</reference>
<feature type="domain" description="Pyridine nucleotide-disulphide oxidoreductase dimerisation" evidence="5">
    <location>
        <begin position="347"/>
        <end position="444"/>
    </location>
</feature>
<dbReference type="PANTHER" id="PTHR43014:SF4">
    <property type="entry name" value="PYRIDINE NUCLEOTIDE-DISULFIDE OXIDOREDUCTASE RCLA-RELATED"/>
    <property type="match status" value="1"/>
</dbReference>
<dbReference type="EC" id="1.8.1.4" evidence="7"/>
<dbReference type="InterPro" id="IPR023753">
    <property type="entry name" value="FAD/NAD-binding_dom"/>
</dbReference>
<dbReference type="PRINTS" id="PR00411">
    <property type="entry name" value="PNDRDTASEI"/>
</dbReference>
<evidence type="ECO:0000256" key="1">
    <source>
        <dbReference type="ARBA" id="ARBA00001974"/>
    </source>
</evidence>
<comment type="caution">
    <text evidence="7">The sequence shown here is derived from an EMBL/GenBank/DDBJ whole genome shotgun (WGS) entry which is preliminary data.</text>
</comment>
<dbReference type="InterPro" id="IPR016156">
    <property type="entry name" value="FAD/NAD-linked_Rdtase_dimer_sf"/>
</dbReference>
<organism evidence="7 8">
    <name type="scientific">Amorphus orientalis</name>
    <dbReference type="NCBI Taxonomy" id="649198"/>
    <lineage>
        <taxon>Bacteria</taxon>
        <taxon>Pseudomonadati</taxon>
        <taxon>Pseudomonadota</taxon>
        <taxon>Alphaproteobacteria</taxon>
        <taxon>Hyphomicrobiales</taxon>
        <taxon>Amorphaceae</taxon>
        <taxon>Amorphus</taxon>
    </lineage>
</organism>
<evidence type="ECO:0000256" key="2">
    <source>
        <dbReference type="ARBA" id="ARBA00022630"/>
    </source>
</evidence>
<feature type="region of interest" description="Disordered" evidence="4">
    <location>
        <begin position="450"/>
        <end position="469"/>
    </location>
</feature>
<keyword evidence="2" id="KW-0285">Flavoprotein</keyword>
<dbReference type="Pfam" id="PF07992">
    <property type="entry name" value="Pyr_redox_2"/>
    <property type="match status" value="1"/>
</dbReference>
<dbReference type="Gene3D" id="3.30.390.30">
    <property type="match status" value="1"/>
</dbReference>
<gene>
    <name evidence="7" type="ORF">J2S73_000954</name>
</gene>
<evidence type="ECO:0000259" key="5">
    <source>
        <dbReference type="Pfam" id="PF02852"/>
    </source>
</evidence>
<keyword evidence="3" id="KW-0274">FAD</keyword>
<comment type="cofactor">
    <cofactor evidence="1">
        <name>FAD</name>
        <dbReference type="ChEBI" id="CHEBI:57692"/>
    </cofactor>
</comment>
<dbReference type="Gene3D" id="3.50.50.60">
    <property type="entry name" value="FAD/NAD(P)-binding domain"/>
    <property type="match status" value="2"/>
</dbReference>
<feature type="domain" description="FAD/NAD(P)-binding" evidence="6">
    <location>
        <begin position="7"/>
        <end position="319"/>
    </location>
</feature>
<evidence type="ECO:0000256" key="4">
    <source>
        <dbReference type="SAM" id="MobiDB-lite"/>
    </source>
</evidence>
<dbReference type="SUPFAM" id="SSF55424">
    <property type="entry name" value="FAD/NAD-linked reductases, dimerisation (C-terminal) domain"/>
    <property type="match status" value="1"/>
</dbReference>
<sequence length="469" mass="48622">MSHHDCDVAVIGAGTAGLAAERSARRAGARTLLIDDAFAGTLCASRGCMPSKLLIAAAHAAHAVRTAHEFGIAPGGIAIDGKAVMARVQAERDKFVEATRESISQIPDGICIKARARFTGPTVLALDNGDTVSAKAIVIATGSFPMVPGPFRDLGDLLLTNQTVFEQDGLPDSLAVVGAGPLGVELAQAMARLGVRTALFDQKETAGGATHPDVQKAVHQRLDEDLSLHLGVDLSAERSGDRARLTWTGPETGSDEFDRVLVATGRPPALGGLNLEATGLQLDDHGVPEFDRATLQCGDSPIFLAGDCDADAPVLHEAANEGRIAGSNAAAHPDVKSSERTPCFTITFVDPPLATIGAPPGDDSLVGAASYTDQGRAKVENRAVGLVRIYADPQDGRLTGAELFAPGADHMAHLLAQAVMHGETASGLLELPFYHPTLEEGLKPALREICRNTPSGAPPGGDDDDPPGA</sequence>
<keyword evidence="7" id="KW-0560">Oxidoreductase</keyword>
<dbReference type="GO" id="GO:0050660">
    <property type="term" value="F:flavin adenine dinucleotide binding"/>
    <property type="evidence" value="ECO:0007669"/>
    <property type="project" value="TreeGrafter"/>
</dbReference>
<dbReference type="Proteomes" id="UP001229244">
    <property type="component" value="Unassembled WGS sequence"/>
</dbReference>
<evidence type="ECO:0000313" key="8">
    <source>
        <dbReference type="Proteomes" id="UP001229244"/>
    </source>
</evidence>
<dbReference type="PANTHER" id="PTHR43014">
    <property type="entry name" value="MERCURIC REDUCTASE"/>
    <property type="match status" value="1"/>
</dbReference>
<dbReference type="GO" id="GO:0003955">
    <property type="term" value="F:NAD(P)H dehydrogenase (quinone) activity"/>
    <property type="evidence" value="ECO:0007669"/>
    <property type="project" value="TreeGrafter"/>
</dbReference>
<dbReference type="EMBL" id="JAUSUL010000001">
    <property type="protein sequence ID" value="MDQ0314517.1"/>
    <property type="molecule type" value="Genomic_DNA"/>
</dbReference>
<keyword evidence="8" id="KW-1185">Reference proteome</keyword>